<dbReference type="Gramene" id="Solyc09g031520.2.1">
    <property type="protein sequence ID" value="Solyc09g031520.2.1.1"/>
    <property type="gene ID" value="Solyc09g031520.2"/>
</dbReference>
<dbReference type="Proteomes" id="UP000004994">
    <property type="component" value="Chromosome 9"/>
</dbReference>
<dbReference type="EnsemblPlants" id="Solyc09g031520.2.1">
    <property type="protein sequence ID" value="Solyc09g031520.2.1.1"/>
    <property type="gene ID" value="Solyc09g031520.2"/>
</dbReference>
<dbReference type="PaxDb" id="4081-Solyc09g031520.1.1"/>
<proteinExistence type="predicted"/>
<evidence type="ECO:0000313" key="1">
    <source>
        <dbReference type="EnsemblPlants" id="Solyc09g031520.2.1.1"/>
    </source>
</evidence>
<evidence type="ECO:0000313" key="2">
    <source>
        <dbReference type="Proteomes" id="UP000004994"/>
    </source>
</evidence>
<reference evidence="1" key="1">
    <citation type="journal article" date="2012" name="Nature">
        <title>The tomato genome sequence provides insights into fleshy fruit evolution.</title>
        <authorList>
            <consortium name="Tomato Genome Consortium"/>
        </authorList>
    </citation>
    <scope>NUCLEOTIDE SEQUENCE [LARGE SCALE GENOMIC DNA]</scope>
    <source>
        <strain evidence="1">cv. Heinz 1706</strain>
    </source>
</reference>
<dbReference type="InParanoid" id="A0A3Q7I0R0"/>
<reference evidence="1" key="2">
    <citation type="submission" date="2019-01" db="UniProtKB">
        <authorList>
            <consortium name="EnsemblPlants"/>
        </authorList>
    </citation>
    <scope>IDENTIFICATION</scope>
    <source>
        <strain evidence="1">cv. Heinz 1706</strain>
    </source>
</reference>
<keyword evidence="2" id="KW-1185">Reference proteome</keyword>
<organism evidence="1">
    <name type="scientific">Solanum lycopersicum</name>
    <name type="common">Tomato</name>
    <name type="synonym">Lycopersicon esculentum</name>
    <dbReference type="NCBI Taxonomy" id="4081"/>
    <lineage>
        <taxon>Eukaryota</taxon>
        <taxon>Viridiplantae</taxon>
        <taxon>Streptophyta</taxon>
        <taxon>Embryophyta</taxon>
        <taxon>Tracheophyta</taxon>
        <taxon>Spermatophyta</taxon>
        <taxon>Magnoliopsida</taxon>
        <taxon>eudicotyledons</taxon>
        <taxon>Gunneridae</taxon>
        <taxon>Pentapetalae</taxon>
        <taxon>asterids</taxon>
        <taxon>lamiids</taxon>
        <taxon>Solanales</taxon>
        <taxon>Solanaceae</taxon>
        <taxon>Solanoideae</taxon>
        <taxon>Solaneae</taxon>
        <taxon>Solanum</taxon>
        <taxon>Solanum subgen. Lycopersicon</taxon>
    </lineage>
</organism>
<accession>A0A3Q7I0R0</accession>
<protein>
    <submittedName>
        <fullName evidence="1">Uncharacterized protein</fullName>
    </submittedName>
</protein>
<dbReference type="AlphaFoldDB" id="A0A3Q7I0R0"/>
<sequence length="27" mass="2962">MLSELHFGSGEVVVYSTCLIPVSLPQR</sequence>
<name>A0A3Q7I0R0_SOLLC</name>